<dbReference type="Proteomes" id="UP000095003">
    <property type="component" value="Unassembled WGS sequence"/>
</dbReference>
<evidence type="ECO:0000256" key="1">
    <source>
        <dbReference type="ARBA" id="ARBA00018672"/>
    </source>
</evidence>
<evidence type="ECO:0000259" key="7">
    <source>
        <dbReference type="PROSITE" id="PS01124"/>
    </source>
</evidence>
<keyword evidence="2" id="KW-0805">Transcription regulation</keyword>
<dbReference type="InterPro" id="IPR011006">
    <property type="entry name" value="CheY-like_superfamily"/>
</dbReference>
<protein>
    <recommendedName>
        <fullName evidence="1">Stage 0 sporulation protein A homolog</fullName>
    </recommendedName>
</protein>
<accession>A0A1E3AYE3</accession>
<dbReference type="AlphaFoldDB" id="A0A1E3AYE3"/>
<evidence type="ECO:0000256" key="3">
    <source>
        <dbReference type="ARBA" id="ARBA00023125"/>
    </source>
</evidence>
<dbReference type="SUPFAM" id="SSF52172">
    <property type="entry name" value="CheY-like"/>
    <property type="match status" value="1"/>
</dbReference>
<dbReference type="CDD" id="cd17536">
    <property type="entry name" value="REC_YesN-like"/>
    <property type="match status" value="1"/>
</dbReference>
<dbReference type="Pfam" id="PF12833">
    <property type="entry name" value="HTH_18"/>
    <property type="match status" value="1"/>
</dbReference>
<proteinExistence type="predicted"/>
<dbReference type="GO" id="GO:0043565">
    <property type="term" value="F:sequence-specific DNA binding"/>
    <property type="evidence" value="ECO:0007669"/>
    <property type="project" value="InterPro"/>
</dbReference>
<feature type="modified residue" description="4-aspartylphosphate" evidence="6">
    <location>
        <position position="57"/>
    </location>
</feature>
<dbReference type="SUPFAM" id="SSF46689">
    <property type="entry name" value="Homeodomain-like"/>
    <property type="match status" value="2"/>
</dbReference>
<reference evidence="9 10" key="1">
    <citation type="submission" date="2016-07" db="EMBL/GenBank/DDBJ databases">
        <title>Characterization of isolates of Eisenbergiella tayi derived from blood cultures, using whole genome sequencing.</title>
        <authorList>
            <person name="Burdz T."/>
            <person name="Wiebe D."/>
            <person name="Huynh C."/>
            <person name="Bernard K."/>
        </authorList>
    </citation>
    <scope>NUCLEOTIDE SEQUENCE [LARGE SCALE GENOMIC DNA]</scope>
    <source>
        <strain evidence="9 10">NML 120489</strain>
    </source>
</reference>
<keyword evidence="3" id="KW-0238">DNA-binding</keyword>
<feature type="domain" description="HTH araC/xylS-type" evidence="7">
    <location>
        <begin position="163"/>
        <end position="260"/>
    </location>
</feature>
<dbReference type="GO" id="GO:0003700">
    <property type="term" value="F:DNA-binding transcription factor activity"/>
    <property type="evidence" value="ECO:0007669"/>
    <property type="project" value="InterPro"/>
</dbReference>
<dbReference type="RefSeq" id="WP_069156221.1">
    <property type="nucleotide sequence ID" value="NZ_DBFYTC010000080.1"/>
</dbReference>
<dbReference type="InterPro" id="IPR001789">
    <property type="entry name" value="Sig_transdc_resp-reg_receiver"/>
</dbReference>
<keyword evidence="4" id="KW-0804">Transcription</keyword>
<evidence type="ECO:0000256" key="2">
    <source>
        <dbReference type="ARBA" id="ARBA00023015"/>
    </source>
</evidence>
<evidence type="ECO:0000313" key="10">
    <source>
        <dbReference type="Proteomes" id="UP000095003"/>
    </source>
</evidence>
<sequence>MLEVVIIDDEKIEAEGNKRRVLHMNHSEIESVRAFTSSEEALDYLEQTSHLTLVIIDINMPGMSGLLLMEIMQARPEFRFIVVSAYDNFKYAQQSMIYGVKYYLLKPCSYEELKKAVETTILEWDREVLELQGKMTVPWSYVRRMAELSASEKKDKEYHVSVRWALDYIDRHISEKLNMAFLANKRNLNYSYFSQLFKKETGYTFSDYVNMRRMQIAGERLLEGAGTEEVSEAVGFESVKSFFRAFKSYYKMSPSAWKKEHSGRN</sequence>
<dbReference type="GO" id="GO:0000160">
    <property type="term" value="P:phosphorelay signal transduction system"/>
    <property type="evidence" value="ECO:0007669"/>
    <property type="project" value="InterPro"/>
</dbReference>
<dbReference type="SMART" id="SM00448">
    <property type="entry name" value="REC"/>
    <property type="match status" value="1"/>
</dbReference>
<dbReference type="PANTHER" id="PTHR43280:SF28">
    <property type="entry name" value="HTH-TYPE TRANSCRIPTIONAL ACTIVATOR RHAS"/>
    <property type="match status" value="1"/>
</dbReference>
<dbReference type="SMART" id="SM00342">
    <property type="entry name" value="HTH_ARAC"/>
    <property type="match status" value="1"/>
</dbReference>
<dbReference type="PANTHER" id="PTHR43280">
    <property type="entry name" value="ARAC-FAMILY TRANSCRIPTIONAL REGULATOR"/>
    <property type="match status" value="1"/>
</dbReference>
<dbReference type="Gene3D" id="3.40.50.2300">
    <property type="match status" value="1"/>
</dbReference>
<evidence type="ECO:0000256" key="6">
    <source>
        <dbReference type="PROSITE-ProRule" id="PRU00169"/>
    </source>
</evidence>
<keyword evidence="6" id="KW-0597">Phosphoprotein</keyword>
<evidence type="ECO:0000256" key="5">
    <source>
        <dbReference type="ARBA" id="ARBA00024867"/>
    </source>
</evidence>
<evidence type="ECO:0000259" key="8">
    <source>
        <dbReference type="PROSITE" id="PS50110"/>
    </source>
</evidence>
<gene>
    <name evidence="9" type="ORF">BEH84_01444</name>
</gene>
<dbReference type="Gene3D" id="1.10.10.60">
    <property type="entry name" value="Homeodomain-like"/>
    <property type="match status" value="2"/>
</dbReference>
<dbReference type="GeneID" id="93299932"/>
<organism evidence="9 10">
    <name type="scientific">Eisenbergiella tayi</name>
    <dbReference type="NCBI Taxonomy" id="1432052"/>
    <lineage>
        <taxon>Bacteria</taxon>
        <taxon>Bacillati</taxon>
        <taxon>Bacillota</taxon>
        <taxon>Clostridia</taxon>
        <taxon>Lachnospirales</taxon>
        <taxon>Lachnospiraceae</taxon>
        <taxon>Eisenbergiella</taxon>
    </lineage>
</organism>
<evidence type="ECO:0000256" key="4">
    <source>
        <dbReference type="ARBA" id="ARBA00023163"/>
    </source>
</evidence>
<dbReference type="InterPro" id="IPR018060">
    <property type="entry name" value="HTH_AraC"/>
</dbReference>
<name>A0A1E3AYE3_9FIRM</name>
<dbReference type="Pfam" id="PF00072">
    <property type="entry name" value="Response_reg"/>
    <property type="match status" value="1"/>
</dbReference>
<dbReference type="PROSITE" id="PS50110">
    <property type="entry name" value="RESPONSE_REGULATORY"/>
    <property type="match status" value="1"/>
</dbReference>
<dbReference type="EMBL" id="MCGI01000001">
    <property type="protein sequence ID" value="ODM13725.1"/>
    <property type="molecule type" value="Genomic_DNA"/>
</dbReference>
<feature type="domain" description="Response regulatory" evidence="8">
    <location>
        <begin position="3"/>
        <end position="121"/>
    </location>
</feature>
<dbReference type="InterPro" id="IPR009057">
    <property type="entry name" value="Homeodomain-like_sf"/>
</dbReference>
<evidence type="ECO:0000313" key="9">
    <source>
        <dbReference type="EMBL" id="ODM13725.1"/>
    </source>
</evidence>
<comment type="function">
    <text evidence="5">May play the central regulatory role in sporulation. It may be an element of the effector pathway responsible for the activation of sporulation genes in response to nutritional stress. Spo0A may act in concert with spo0H (a sigma factor) to control the expression of some genes that are critical to the sporulation process.</text>
</comment>
<dbReference type="PROSITE" id="PS01124">
    <property type="entry name" value="HTH_ARAC_FAMILY_2"/>
    <property type="match status" value="1"/>
</dbReference>
<comment type="caution">
    <text evidence="9">The sequence shown here is derived from an EMBL/GenBank/DDBJ whole genome shotgun (WGS) entry which is preliminary data.</text>
</comment>